<dbReference type="GO" id="GO:0006620">
    <property type="term" value="P:post-translational protein targeting to endoplasmic reticulum membrane"/>
    <property type="evidence" value="ECO:0007669"/>
    <property type="project" value="TreeGrafter"/>
</dbReference>
<sequence>MAQDAEAHNKRGNDSVKEDRYDDAVKHYTDAINANPAVAKYFSNRSFANVQLKVAPRNAIEDAQRAVSLSPSTEKFHFRLITALNEAECYAAVELYCARFLRLFPQSTQFGEGCEKLADEAAKKDKARKNADKQKLPVAEPPSEAHPVVPEQLLWYGVDSTAYQWWSCFDGAEPLSDRFVDAHRFLVDAFALGCGETKEQPYTAPHLYAFAMQAWRFGQLPAWFSMEVLVLVAAERLGKGPRGKDAIRAAWRESPYHSPHLISSMRYVRDAVTLAPNTFIAPETVVASSPDVQNPFEVRSNALIDYTAMHHAHQWRDRAVPVMREFEKRYAAAVDAHEVNAAIELAIATLCAVLPTPRTELALASMIVFVHWRSAEHALYWFNACMASDTIYRMGIWSRYIGSWVLLLGAYGWGYQKATAPAFVALIWTLCGPGELGQAAIATALTTFANSLRDHLRSSHDVRALIKQVAGRPEGYGVTAAAVADAVDLIK</sequence>
<dbReference type="PANTHER" id="PTHR45831">
    <property type="entry name" value="LD24721P"/>
    <property type="match status" value="1"/>
</dbReference>
<dbReference type="EMBL" id="HBGF01052341">
    <property type="protein sequence ID" value="CAD9155149.1"/>
    <property type="molecule type" value="Transcribed_RNA"/>
</dbReference>
<dbReference type="PANTHER" id="PTHR45831:SF2">
    <property type="entry name" value="LD24721P"/>
    <property type="match status" value="1"/>
</dbReference>
<evidence type="ECO:0000313" key="5">
    <source>
        <dbReference type="EMBL" id="CAD9155149.1"/>
    </source>
</evidence>
<dbReference type="PROSITE" id="PS50005">
    <property type="entry name" value="TPR"/>
    <property type="match status" value="1"/>
</dbReference>
<gene>
    <name evidence="5" type="ORF">NDES1114_LOCUS35016</name>
</gene>
<feature type="compositionally biased region" description="Basic and acidic residues" evidence="4">
    <location>
        <begin position="125"/>
        <end position="135"/>
    </location>
</feature>
<dbReference type="InterPro" id="IPR047150">
    <property type="entry name" value="SGT"/>
</dbReference>
<dbReference type="AlphaFoldDB" id="A0A7S1W8V5"/>
<keyword evidence="1" id="KW-0677">Repeat</keyword>
<protein>
    <submittedName>
        <fullName evidence="5">Uncharacterized protein</fullName>
    </submittedName>
</protein>
<dbReference type="InterPro" id="IPR011990">
    <property type="entry name" value="TPR-like_helical_dom_sf"/>
</dbReference>
<dbReference type="InterPro" id="IPR019734">
    <property type="entry name" value="TPR_rpt"/>
</dbReference>
<evidence type="ECO:0000256" key="1">
    <source>
        <dbReference type="ARBA" id="ARBA00022737"/>
    </source>
</evidence>
<evidence type="ECO:0000256" key="2">
    <source>
        <dbReference type="ARBA" id="ARBA00022803"/>
    </source>
</evidence>
<evidence type="ECO:0000256" key="4">
    <source>
        <dbReference type="SAM" id="MobiDB-lite"/>
    </source>
</evidence>
<reference evidence="5" key="1">
    <citation type="submission" date="2021-01" db="EMBL/GenBank/DDBJ databases">
        <authorList>
            <person name="Corre E."/>
            <person name="Pelletier E."/>
            <person name="Niang G."/>
            <person name="Scheremetjew M."/>
            <person name="Finn R."/>
            <person name="Kale V."/>
            <person name="Holt S."/>
            <person name="Cochrane G."/>
            <person name="Meng A."/>
            <person name="Brown T."/>
            <person name="Cohen L."/>
        </authorList>
    </citation>
    <scope>NUCLEOTIDE SEQUENCE</scope>
    <source>
        <strain evidence="5">CCAP 1951/1</strain>
    </source>
</reference>
<keyword evidence="2 3" id="KW-0802">TPR repeat</keyword>
<evidence type="ECO:0000256" key="3">
    <source>
        <dbReference type="PROSITE-ProRule" id="PRU00339"/>
    </source>
</evidence>
<feature type="repeat" description="TPR" evidence="3">
    <location>
        <begin position="5"/>
        <end position="38"/>
    </location>
</feature>
<dbReference type="GO" id="GO:0072380">
    <property type="term" value="C:TRC complex"/>
    <property type="evidence" value="ECO:0007669"/>
    <property type="project" value="TreeGrafter"/>
</dbReference>
<feature type="region of interest" description="Disordered" evidence="4">
    <location>
        <begin position="125"/>
        <end position="144"/>
    </location>
</feature>
<name>A0A7S1W8V5_NEODS</name>
<organism evidence="5">
    <name type="scientific">Neobodo designis</name>
    <name type="common">Flagellated protozoan</name>
    <name type="synonym">Bodo designis</name>
    <dbReference type="NCBI Taxonomy" id="312471"/>
    <lineage>
        <taxon>Eukaryota</taxon>
        <taxon>Discoba</taxon>
        <taxon>Euglenozoa</taxon>
        <taxon>Kinetoplastea</taxon>
        <taxon>Metakinetoplastina</taxon>
        <taxon>Neobodonida</taxon>
        <taxon>Neobodo</taxon>
    </lineage>
</organism>
<dbReference type="Gene3D" id="1.25.40.10">
    <property type="entry name" value="Tetratricopeptide repeat domain"/>
    <property type="match status" value="1"/>
</dbReference>
<dbReference type="GO" id="GO:0060090">
    <property type="term" value="F:molecular adaptor activity"/>
    <property type="evidence" value="ECO:0007669"/>
    <property type="project" value="TreeGrafter"/>
</dbReference>
<proteinExistence type="predicted"/>
<accession>A0A7S1W8V5</accession>
<dbReference type="GO" id="GO:0016020">
    <property type="term" value="C:membrane"/>
    <property type="evidence" value="ECO:0007669"/>
    <property type="project" value="TreeGrafter"/>
</dbReference>
<dbReference type="SUPFAM" id="SSF48452">
    <property type="entry name" value="TPR-like"/>
    <property type="match status" value="1"/>
</dbReference>